<dbReference type="EMBL" id="JABCSC020000002">
    <property type="protein sequence ID" value="NSL55603.1"/>
    <property type="molecule type" value="Genomic_DNA"/>
</dbReference>
<sequence>MQRILGLLLVPFLLVGLIWLGTVIYLQQSAAQVDGNALLLHFVYIPLAAVTLWFAGKTAFTWLTREPAASASPATAPAAPLAQPAATPIPLPLAILAAEFSTPGGDWAEQVLPELREGKLRPELADDMLNAEGLPVSCARHADLDTEAHQEWLEKWLHSASPEHPSQLEAVADGARLLALLDGPLTRSLDTLTALPPPLPEHTPAGTPPAPRPLLIKLFAPAPWQDMLAAHLRERLTELSGFAIGFIKHDAQRPELHHDPIRVADAFALDLRKNPGSQATLMLVACDSLSNQARIDQLEAEGRLFSAGTPDGLVPGESAAILLAAAPSQIPAESEALARLERSAWGARQKPVDARGRTDAELLGRLLPELLEHAGLAASEVCGLSSDCDQRAAWFTEAATLMSTHLPELDPVSDHLSLGRSFGHTGHAGPLLALVMAAHTAQAESRAVLAAALFDPVQRSLAVLRPWQVSAS</sequence>
<feature type="transmembrane region" description="Helical" evidence="1">
    <location>
        <begin position="7"/>
        <end position="26"/>
    </location>
</feature>
<keyword evidence="1" id="KW-0472">Membrane</keyword>
<keyword evidence="1" id="KW-1133">Transmembrane helix</keyword>
<proteinExistence type="predicted"/>
<dbReference type="Proteomes" id="UP000778523">
    <property type="component" value="Unassembled WGS sequence"/>
</dbReference>
<keyword evidence="3" id="KW-1185">Reference proteome</keyword>
<dbReference type="RefSeq" id="WP_170021966.1">
    <property type="nucleotide sequence ID" value="NZ_JABCSC020000002.1"/>
</dbReference>
<organism evidence="2 3">
    <name type="scientific">Uliginosibacterium aquaticum</name>
    <dbReference type="NCBI Taxonomy" id="2731212"/>
    <lineage>
        <taxon>Bacteria</taxon>
        <taxon>Pseudomonadati</taxon>
        <taxon>Pseudomonadota</taxon>
        <taxon>Betaproteobacteria</taxon>
        <taxon>Rhodocyclales</taxon>
        <taxon>Zoogloeaceae</taxon>
        <taxon>Uliginosibacterium</taxon>
    </lineage>
</organism>
<evidence type="ECO:0000256" key="1">
    <source>
        <dbReference type="SAM" id="Phobius"/>
    </source>
</evidence>
<evidence type="ECO:0000313" key="3">
    <source>
        <dbReference type="Proteomes" id="UP000778523"/>
    </source>
</evidence>
<feature type="transmembrane region" description="Helical" evidence="1">
    <location>
        <begin position="38"/>
        <end position="55"/>
    </location>
</feature>
<comment type="caution">
    <text evidence="2">The sequence shown here is derived from an EMBL/GenBank/DDBJ whole genome shotgun (WGS) entry which is preliminary data.</text>
</comment>
<protein>
    <recommendedName>
        <fullName evidence="4">3-oxoacyl-ACP synthase</fullName>
    </recommendedName>
</protein>
<accession>A0ABX2II91</accession>
<evidence type="ECO:0008006" key="4">
    <source>
        <dbReference type="Google" id="ProtNLM"/>
    </source>
</evidence>
<reference evidence="2 3" key="1">
    <citation type="submission" date="2020-06" db="EMBL/GenBank/DDBJ databases">
        <title>Draft genome of Uliginosibacterium sp. IMCC34675.</title>
        <authorList>
            <person name="Song J."/>
        </authorList>
    </citation>
    <scope>NUCLEOTIDE SEQUENCE [LARGE SCALE GENOMIC DNA]</scope>
    <source>
        <strain evidence="2 3">IMCC34675</strain>
    </source>
</reference>
<evidence type="ECO:0000313" key="2">
    <source>
        <dbReference type="EMBL" id="NSL55603.1"/>
    </source>
</evidence>
<gene>
    <name evidence="2" type="ORF">HJ583_011250</name>
</gene>
<name>A0ABX2II91_9RHOO</name>
<keyword evidence="1" id="KW-0812">Transmembrane</keyword>